<keyword evidence="1" id="KW-0233">DNA recombination</keyword>
<protein>
    <submittedName>
        <fullName evidence="2">Uncharacterized protein</fullName>
    </submittedName>
</protein>
<dbReference type="EMBL" id="JBHMQT010000037">
    <property type="protein sequence ID" value="MFC0864113.1"/>
    <property type="molecule type" value="Genomic_DNA"/>
</dbReference>
<dbReference type="SUPFAM" id="SSF56349">
    <property type="entry name" value="DNA breaking-rejoining enzymes"/>
    <property type="match status" value="1"/>
</dbReference>
<evidence type="ECO:0000313" key="3">
    <source>
        <dbReference type="Proteomes" id="UP001589870"/>
    </source>
</evidence>
<reference evidence="2 3" key="1">
    <citation type="submission" date="2024-09" db="EMBL/GenBank/DDBJ databases">
        <authorList>
            <person name="Sun Q."/>
            <person name="Mori K."/>
        </authorList>
    </citation>
    <scope>NUCLEOTIDE SEQUENCE [LARGE SCALE GENOMIC DNA]</scope>
    <source>
        <strain evidence="2 3">TBRC 1851</strain>
    </source>
</reference>
<sequence>MTGRKPYLGPPKTKTSARTVELPDVVSVALARHLETYGPVEVEINDETDPRKPVRRTVRLLFSLPTLNPIHRATWSHYWSPPARSAGIPKGTGLHCLRRYLATR</sequence>
<evidence type="ECO:0000313" key="2">
    <source>
        <dbReference type="EMBL" id="MFC0864113.1"/>
    </source>
</evidence>
<organism evidence="2 3">
    <name type="scientific">Sphaerimonospora cavernae</name>
    <dbReference type="NCBI Taxonomy" id="1740611"/>
    <lineage>
        <taxon>Bacteria</taxon>
        <taxon>Bacillati</taxon>
        <taxon>Actinomycetota</taxon>
        <taxon>Actinomycetes</taxon>
        <taxon>Streptosporangiales</taxon>
        <taxon>Streptosporangiaceae</taxon>
        <taxon>Sphaerimonospora</taxon>
    </lineage>
</organism>
<dbReference type="RefSeq" id="WP_394302237.1">
    <property type="nucleotide sequence ID" value="NZ_JBHMQT010000037.1"/>
</dbReference>
<accession>A0ABV6U6N0</accession>
<name>A0ABV6U6N0_9ACTN</name>
<dbReference type="InterPro" id="IPR013762">
    <property type="entry name" value="Integrase-like_cat_sf"/>
</dbReference>
<proteinExistence type="predicted"/>
<dbReference type="Proteomes" id="UP001589870">
    <property type="component" value="Unassembled WGS sequence"/>
</dbReference>
<evidence type="ECO:0000256" key="1">
    <source>
        <dbReference type="ARBA" id="ARBA00023172"/>
    </source>
</evidence>
<comment type="caution">
    <text evidence="2">The sequence shown here is derived from an EMBL/GenBank/DDBJ whole genome shotgun (WGS) entry which is preliminary data.</text>
</comment>
<dbReference type="Gene3D" id="1.10.443.10">
    <property type="entry name" value="Intergrase catalytic core"/>
    <property type="match status" value="1"/>
</dbReference>
<keyword evidence="3" id="KW-1185">Reference proteome</keyword>
<gene>
    <name evidence="2" type="ORF">ACFHYQ_17605</name>
</gene>
<dbReference type="InterPro" id="IPR011010">
    <property type="entry name" value="DNA_brk_join_enz"/>
</dbReference>